<organism evidence="5 6">
    <name type="scientific">Aquilegia coerulea</name>
    <name type="common">Rocky mountain columbine</name>
    <dbReference type="NCBI Taxonomy" id="218851"/>
    <lineage>
        <taxon>Eukaryota</taxon>
        <taxon>Viridiplantae</taxon>
        <taxon>Streptophyta</taxon>
        <taxon>Embryophyta</taxon>
        <taxon>Tracheophyta</taxon>
        <taxon>Spermatophyta</taxon>
        <taxon>Magnoliopsida</taxon>
        <taxon>Ranunculales</taxon>
        <taxon>Ranunculaceae</taxon>
        <taxon>Thalictroideae</taxon>
        <taxon>Aquilegia</taxon>
    </lineage>
</organism>
<reference evidence="5 6" key="1">
    <citation type="submission" date="2017-09" db="EMBL/GenBank/DDBJ databases">
        <title>WGS assembly of Aquilegia coerulea Goldsmith.</title>
        <authorList>
            <person name="Hodges S."/>
            <person name="Kramer E."/>
            <person name="Nordborg M."/>
            <person name="Tomkins J."/>
            <person name="Borevitz J."/>
            <person name="Derieg N."/>
            <person name="Yan J."/>
            <person name="Mihaltcheva S."/>
            <person name="Hayes R.D."/>
            <person name="Rokhsar D."/>
        </authorList>
    </citation>
    <scope>NUCLEOTIDE SEQUENCE [LARGE SCALE GENOMIC DNA]</scope>
    <source>
        <strain evidence="6">cv. Goldsmith</strain>
    </source>
</reference>
<dbReference type="OrthoDB" id="9940972at2759"/>
<evidence type="ECO:0000256" key="2">
    <source>
        <dbReference type="ARBA" id="ARBA00023013"/>
    </source>
</evidence>
<feature type="region of interest" description="Disordered" evidence="3">
    <location>
        <begin position="1"/>
        <end position="22"/>
    </location>
</feature>
<feature type="region of interest" description="Disordered" evidence="3">
    <location>
        <begin position="99"/>
        <end position="140"/>
    </location>
</feature>
<feature type="compositionally biased region" description="Basic residues" evidence="3">
    <location>
        <begin position="122"/>
        <end position="132"/>
    </location>
</feature>
<feature type="non-terminal residue" evidence="5">
    <location>
        <position position="1"/>
    </location>
</feature>
<dbReference type="InterPro" id="IPR044898">
    <property type="entry name" value="CDI_dom_sf"/>
</dbReference>
<comment type="similarity">
    <text evidence="1">Belongs to the CDI family. ICK/KRP subfamily.</text>
</comment>
<dbReference type="Proteomes" id="UP000230069">
    <property type="component" value="Unassembled WGS sequence"/>
</dbReference>
<protein>
    <recommendedName>
        <fullName evidence="4">Cyclin-dependent kinase inhibitor domain-containing protein</fullName>
    </recommendedName>
</protein>
<sequence length="297" mass="34120">SYNSLNRSDGIPVTNLPSSSSSPLFLSFSLSFFFLSFSAKTKLERENFSSFEKRRKKASRMRKAKGIGCEVKVMDELTQNHVGMRITRARARTLAMEAKNKTTKNKNKRKFDSSEVQPCNKNNRRRLIRRRRITPETIENSGGQEEVIPVNIVNSRCSSNGSSELVNENLMTTRSVIDLDEEEKDKRLRNESSSSSSSSSSTCRTRRKKEIDDIEITPSSSLREESTTNKLESMERASVSRRNDERSEKISPSETEIDEFFSTPEKEEQSRFANKYNYDIAKDVPLNGRYEWVHLKP</sequence>
<proteinExistence type="inferred from homology"/>
<dbReference type="Gene3D" id="4.10.365.10">
    <property type="entry name" value="p27"/>
    <property type="match status" value="1"/>
</dbReference>
<dbReference type="PANTHER" id="PTHR46776">
    <property type="entry name" value="CYCLIN-DEPENDENT KINASE INHIBITOR 4-RELATED"/>
    <property type="match status" value="1"/>
</dbReference>
<dbReference type="InterPro" id="IPR003175">
    <property type="entry name" value="CDI_dom"/>
</dbReference>
<dbReference type="AlphaFoldDB" id="A0A2G5DS52"/>
<dbReference type="EMBL" id="KZ305032">
    <property type="protein sequence ID" value="PIA46343.1"/>
    <property type="molecule type" value="Genomic_DNA"/>
</dbReference>
<gene>
    <name evidence="5" type="ORF">AQUCO_01500102v1</name>
</gene>
<evidence type="ECO:0000256" key="3">
    <source>
        <dbReference type="SAM" id="MobiDB-lite"/>
    </source>
</evidence>
<feature type="compositionally biased region" description="Low complexity" evidence="3">
    <location>
        <begin position="192"/>
        <end position="201"/>
    </location>
</feature>
<name>A0A2G5DS52_AQUCA</name>
<feature type="compositionally biased region" description="Basic and acidic residues" evidence="3">
    <location>
        <begin position="222"/>
        <end position="235"/>
    </location>
</feature>
<dbReference type="GO" id="GO:0004861">
    <property type="term" value="F:cyclin-dependent protein serine/threonine kinase inhibitor activity"/>
    <property type="evidence" value="ECO:0007669"/>
    <property type="project" value="InterPro"/>
</dbReference>
<dbReference type="GO" id="GO:0051726">
    <property type="term" value="P:regulation of cell cycle"/>
    <property type="evidence" value="ECO:0007669"/>
    <property type="project" value="InterPro"/>
</dbReference>
<evidence type="ECO:0000259" key="4">
    <source>
        <dbReference type="Pfam" id="PF02234"/>
    </source>
</evidence>
<feature type="compositionally biased region" description="Basic and acidic residues" evidence="3">
    <location>
        <begin position="241"/>
        <end position="251"/>
    </location>
</feature>
<evidence type="ECO:0000256" key="1">
    <source>
        <dbReference type="ARBA" id="ARBA00010274"/>
    </source>
</evidence>
<keyword evidence="6" id="KW-1185">Reference proteome</keyword>
<evidence type="ECO:0000313" key="5">
    <source>
        <dbReference type="EMBL" id="PIA46343.1"/>
    </source>
</evidence>
<dbReference type="GO" id="GO:0005634">
    <property type="term" value="C:nucleus"/>
    <property type="evidence" value="ECO:0007669"/>
    <property type="project" value="InterPro"/>
</dbReference>
<keyword evidence="2" id="KW-0649">Protein kinase inhibitor</keyword>
<feature type="region of interest" description="Disordered" evidence="3">
    <location>
        <begin position="176"/>
        <end position="269"/>
    </location>
</feature>
<accession>A0A2G5DS52</accession>
<dbReference type="InterPro" id="IPR044275">
    <property type="entry name" value="KRP"/>
</dbReference>
<feature type="domain" description="Cyclin-dependent kinase inhibitor" evidence="4">
    <location>
        <begin position="251"/>
        <end position="294"/>
    </location>
</feature>
<dbReference type="Pfam" id="PF02234">
    <property type="entry name" value="CDI"/>
    <property type="match status" value="1"/>
</dbReference>
<evidence type="ECO:0000313" key="6">
    <source>
        <dbReference type="Proteomes" id="UP000230069"/>
    </source>
</evidence>